<feature type="region of interest" description="Disordered" evidence="1">
    <location>
        <begin position="199"/>
        <end position="242"/>
    </location>
</feature>
<feature type="compositionally biased region" description="Polar residues" evidence="1">
    <location>
        <begin position="442"/>
        <end position="459"/>
    </location>
</feature>
<feature type="region of interest" description="Disordered" evidence="1">
    <location>
        <begin position="495"/>
        <end position="515"/>
    </location>
</feature>
<evidence type="ECO:0000256" key="1">
    <source>
        <dbReference type="SAM" id="MobiDB-lite"/>
    </source>
</evidence>
<protein>
    <submittedName>
        <fullName evidence="3">Probable serine/threonine-protein kinase nek3</fullName>
    </submittedName>
</protein>
<feature type="compositionally biased region" description="Polar residues" evidence="1">
    <location>
        <begin position="201"/>
        <end position="211"/>
    </location>
</feature>
<keyword evidence="2" id="KW-1185">Reference proteome</keyword>
<feature type="compositionally biased region" description="Basic and acidic residues" evidence="1">
    <location>
        <begin position="212"/>
        <end position="221"/>
    </location>
</feature>
<keyword evidence="3" id="KW-0808">Transferase</keyword>
<organism evidence="2 3">
    <name type="scientific">Dinoponera quadriceps</name>
    <name type="common">South American ant</name>
    <dbReference type="NCBI Taxonomy" id="609295"/>
    <lineage>
        <taxon>Eukaryota</taxon>
        <taxon>Metazoa</taxon>
        <taxon>Ecdysozoa</taxon>
        <taxon>Arthropoda</taxon>
        <taxon>Hexapoda</taxon>
        <taxon>Insecta</taxon>
        <taxon>Pterygota</taxon>
        <taxon>Neoptera</taxon>
        <taxon>Endopterygota</taxon>
        <taxon>Hymenoptera</taxon>
        <taxon>Apocrita</taxon>
        <taxon>Aculeata</taxon>
        <taxon>Formicoidea</taxon>
        <taxon>Formicidae</taxon>
        <taxon>Ponerinae</taxon>
        <taxon>Ponerini</taxon>
        <taxon>Dinoponera</taxon>
    </lineage>
</organism>
<feature type="compositionally biased region" description="Polar residues" evidence="1">
    <location>
        <begin position="500"/>
        <end position="515"/>
    </location>
</feature>
<feature type="compositionally biased region" description="Polar residues" evidence="1">
    <location>
        <begin position="224"/>
        <end position="236"/>
    </location>
</feature>
<feature type="compositionally biased region" description="Basic residues" evidence="1">
    <location>
        <begin position="24"/>
        <end position="37"/>
    </location>
</feature>
<feature type="compositionally biased region" description="Basic residues" evidence="1">
    <location>
        <begin position="66"/>
        <end position="77"/>
    </location>
</feature>
<feature type="compositionally biased region" description="Polar residues" evidence="1">
    <location>
        <begin position="418"/>
        <end position="435"/>
    </location>
</feature>
<feature type="compositionally biased region" description="Polar residues" evidence="1">
    <location>
        <begin position="1"/>
        <end position="22"/>
    </location>
</feature>
<dbReference type="GeneID" id="106746076"/>
<evidence type="ECO:0000313" key="3">
    <source>
        <dbReference type="RefSeq" id="XP_014477752.1"/>
    </source>
</evidence>
<dbReference type="AlphaFoldDB" id="A0A6P3XHT2"/>
<name>A0A6P3XHT2_DINQU</name>
<feature type="region of interest" description="Disordered" evidence="1">
    <location>
        <begin position="289"/>
        <end position="310"/>
    </location>
</feature>
<dbReference type="Proteomes" id="UP000515204">
    <property type="component" value="Unplaced"/>
</dbReference>
<gene>
    <name evidence="3" type="primary">LOC106746076</name>
</gene>
<evidence type="ECO:0000313" key="2">
    <source>
        <dbReference type="Proteomes" id="UP000515204"/>
    </source>
</evidence>
<dbReference type="KEGG" id="dqu:106746076"/>
<sequence length="799" mass="88717">MKQSSITTRARAQKLNNLNESVNKSRKKSKQSPRGRKSTNAEDDLEATVKQNFRKKLLNAKVTVGKSKKRNTSSRRRDKIEEAENEAAVHKDDSINSKLKKISKDKHADNVPMVRNSDRWIDSGDLSKTPEKVQEKTSMPNIRGLSSGIVTPKSTPIKLSLTPHRSTKTPKKSPISSSSPKTCSASVSRLLKIPRKLSLTPGENLSDNNDFGDNKLRKAGKDTSVANKSSPTSSAVKSKHRVSSVKLKEIVHRFSKSPKIVLRRLSKKSPKLNLFASRKHSLKKFTLAGTPAPDASLGHRSTKSSSAKKNPSLKSLLANKCLKSRLVKLLTASQMRDILAEPIVLVKKLENKLDILTAIVDNNRLNNSINIENSVKISQATAENTPASSTFSLKGSPRRSSATNRSSSNKLSLATEHSPPTQRQNKSSTPLMSSTPREEQTTRINLTSNASILSNDAYPNTRSRYTDQFGVHTTASSPSIMDKSSAAIEDVSKPSLLDISDTNDPSNSAKRQDTTYNVKEAKIELKKVQNNKRDITYELKDPQTPGLRQMIKKRTMTDANLSIKGDTKKFCRVRFANITPDGNGAHGSIGKSIGLQSSVPRNDTTQRNIRIRNLTYKTSSKAQIPKSNKNSLVSQLKLSPKICGVTPKGRLHALNAMTINLGKIQATPKGLESVEKKSERKSSIKKVPNFRRIHEKMFANSESVVDAKKRLETRHLEFATKNIDVKKGVKPLPPSNTTNGTYNRFGFKLRKAEATHVILKKQTVFSRQKQQHETRTVLKSVRTNRRFELQMKARNLSTI</sequence>
<feature type="compositionally biased region" description="Basic and acidic residues" evidence="1">
    <location>
        <begin position="78"/>
        <end position="95"/>
    </location>
</feature>
<feature type="region of interest" description="Disordered" evidence="1">
    <location>
        <begin position="117"/>
        <end position="186"/>
    </location>
</feature>
<dbReference type="RefSeq" id="XP_014477752.1">
    <property type="nucleotide sequence ID" value="XM_014622266.1"/>
</dbReference>
<proteinExistence type="predicted"/>
<feature type="compositionally biased region" description="Low complexity" evidence="1">
    <location>
        <begin position="172"/>
        <end position="186"/>
    </location>
</feature>
<dbReference type="OrthoDB" id="6614499at2759"/>
<feature type="compositionally biased region" description="Polar residues" evidence="1">
    <location>
        <begin position="381"/>
        <end position="393"/>
    </location>
</feature>
<dbReference type="GO" id="GO:0016301">
    <property type="term" value="F:kinase activity"/>
    <property type="evidence" value="ECO:0007669"/>
    <property type="project" value="UniProtKB-KW"/>
</dbReference>
<feature type="region of interest" description="Disordered" evidence="1">
    <location>
        <begin position="1"/>
        <end position="96"/>
    </location>
</feature>
<feature type="compositionally biased region" description="Low complexity" evidence="1">
    <location>
        <begin position="398"/>
        <end position="412"/>
    </location>
</feature>
<keyword evidence="3" id="KW-0418">Kinase</keyword>
<reference evidence="3" key="1">
    <citation type="submission" date="2025-08" db="UniProtKB">
        <authorList>
            <consortium name="RefSeq"/>
        </authorList>
    </citation>
    <scope>IDENTIFICATION</scope>
</reference>
<accession>A0A6P3XHT2</accession>
<feature type="region of interest" description="Disordered" evidence="1">
    <location>
        <begin position="381"/>
        <end position="459"/>
    </location>
</feature>